<protein>
    <submittedName>
        <fullName evidence="1">Uncharacterized protein</fullName>
    </submittedName>
</protein>
<proteinExistence type="predicted"/>
<name>A0A7C4LMD1_9PLAN</name>
<organism evidence="1">
    <name type="scientific">Schlesneria paludicola</name>
    <dbReference type="NCBI Taxonomy" id="360056"/>
    <lineage>
        <taxon>Bacteria</taxon>
        <taxon>Pseudomonadati</taxon>
        <taxon>Planctomycetota</taxon>
        <taxon>Planctomycetia</taxon>
        <taxon>Planctomycetales</taxon>
        <taxon>Planctomycetaceae</taxon>
        <taxon>Schlesneria</taxon>
    </lineage>
</organism>
<dbReference type="AlphaFoldDB" id="A0A7C4LMD1"/>
<evidence type="ECO:0000313" key="1">
    <source>
        <dbReference type="EMBL" id="HGT40315.1"/>
    </source>
</evidence>
<gene>
    <name evidence="1" type="ORF">ENS64_13790</name>
</gene>
<accession>A0A7C4LMD1</accession>
<sequence>MKSIIYPYPTLRGGIELKVTEVRADGNCVSLEPPYASESAIDVQQLIGNQWKELTIDFDVRSQPQGLQSFEKEHGHVTLTVVASCRPTNVRQSAAPTRSKLDHAVWSGRMAIQRQSFREKIRLRAIATGQHGGVANRPIGFSNEITLHLDPTNSFRVAGALPVVWCDFQSSEAPPLAKQFQDAPYVVNLEKPLPEILLNAAFEGLEPLLRDSKDRTKIEQALHDSTRMSIARSVWMTLLGTAMSGIRCDDPDEDPEWPDSDWQAEILKRILPEIDPTRSDSELLRLAASEWRQYPGSATFLSRAEAVIGDLIQANKSLRKTIQTLNREGIVA</sequence>
<comment type="caution">
    <text evidence="1">The sequence shown here is derived from an EMBL/GenBank/DDBJ whole genome shotgun (WGS) entry which is preliminary data.</text>
</comment>
<dbReference type="EMBL" id="DSVQ01000016">
    <property type="protein sequence ID" value="HGT40315.1"/>
    <property type="molecule type" value="Genomic_DNA"/>
</dbReference>
<reference evidence="1" key="1">
    <citation type="journal article" date="2020" name="mSystems">
        <title>Genome- and Community-Level Interaction Insights into Carbon Utilization and Element Cycling Functions of Hydrothermarchaeota in Hydrothermal Sediment.</title>
        <authorList>
            <person name="Zhou Z."/>
            <person name="Liu Y."/>
            <person name="Xu W."/>
            <person name="Pan J."/>
            <person name="Luo Z.H."/>
            <person name="Li M."/>
        </authorList>
    </citation>
    <scope>NUCLEOTIDE SEQUENCE [LARGE SCALE GENOMIC DNA]</scope>
    <source>
        <strain evidence="1">SpSt-508</strain>
    </source>
</reference>